<evidence type="ECO:0000313" key="4">
    <source>
        <dbReference type="EMBL" id="MBO8447670.1"/>
    </source>
</evidence>
<dbReference type="Pfam" id="PF04773">
    <property type="entry name" value="FecR"/>
    <property type="match status" value="1"/>
</dbReference>
<feature type="domain" description="FecR protein" evidence="2">
    <location>
        <begin position="105"/>
        <end position="186"/>
    </location>
</feature>
<dbReference type="InterPro" id="IPR032508">
    <property type="entry name" value="FecR_C"/>
</dbReference>
<evidence type="ECO:0000256" key="1">
    <source>
        <dbReference type="SAM" id="Phobius"/>
    </source>
</evidence>
<gene>
    <name evidence="4" type="ORF">IAC29_00170</name>
</gene>
<keyword evidence="1" id="KW-1133">Transmembrane helix</keyword>
<dbReference type="Proteomes" id="UP000810252">
    <property type="component" value="Unassembled WGS sequence"/>
</dbReference>
<evidence type="ECO:0000313" key="5">
    <source>
        <dbReference type="Proteomes" id="UP000810252"/>
    </source>
</evidence>
<accession>A0A9D9EIP6</accession>
<dbReference type="GO" id="GO:0016989">
    <property type="term" value="F:sigma factor antagonist activity"/>
    <property type="evidence" value="ECO:0007669"/>
    <property type="project" value="TreeGrafter"/>
</dbReference>
<evidence type="ECO:0000259" key="2">
    <source>
        <dbReference type="Pfam" id="PF04773"/>
    </source>
</evidence>
<dbReference type="EMBL" id="JADIMQ010000003">
    <property type="protein sequence ID" value="MBO8447670.1"/>
    <property type="molecule type" value="Genomic_DNA"/>
</dbReference>
<dbReference type="PANTHER" id="PTHR30273">
    <property type="entry name" value="PERIPLASMIC SIGNAL SENSOR AND SIGMA FACTOR ACTIVATOR FECR-RELATED"/>
    <property type="match status" value="1"/>
</dbReference>
<reference evidence="4" key="2">
    <citation type="journal article" date="2021" name="PeerJ">
        <title>Extensive microbial diversity within the chicken gut microbiome revealed by metagenomics and culture.</title>
        <authorList>
            <person name="Gilroy R."/>
            <person name="Ravi A."/>
            <person name="Getino M."/>
            <person name="Pursley I."/>
            <person name="Horton D.L."/>
            <person name="Alikhan N.F."/>
            <person name="Baker D."/>
            <person name="Gharbi K."/>
            <person name="Hall N."/>
            <person name="Watson M."/>
            <person name="Adriaenssens E.M."/>
            <person name="Foster-Nyarko E."/>
            <person name="Jarju S."/>
            <person name="Secka A."/>
            <person name="Antonio M."/>
            <person name="Oren A."/>
            <person name="Chaudhuri R.R."/>
            <person name="La Ragione R."/>
            <person name="Hildebrand F."/>
            <person name="Pallen M.J."/>
        </authorList>
    </citation>
    <scope>NUCLEOTIDE SEQUENCE</scope>
    <source>
        <strain evidence="4">20514</strain>
    </source>
</reference>
<proteinExistence type="predicted"/>
<dbReference type="Gene3D" id="3.55.50.30">
    <property type="match status" value="1"/>
</dbReference>
<evidence type="ECO:0000259" key="3">
    <source>
        <dbReference type="Pfam" id="PF16344"/>
    </source>
</evidence>
<dbReference type="PANTHER" id="PTHR30273:SF2">
    <property type="entry name" value="PROTEIN FECR"/>
    <property type="match status" value="1"/>
</dbReference>
<keyword evidence="1" id="KW-0472">Membrane</keyword>
<keyword evidence="1" id="KW-0812">Transmembrane</keyword>
<dbReference type="AlphaFoldDB" id="A0A9D9EIP6"/>
<dbReference type="InterPro" id="IPR006860">
    <property type="entry name" value="FecR"/>
</dbReference>
<sequence>MTIDDTTLMKYMQGLCSEKEIDEISRWLEQSEENRKAFRDAHFIYESILMSTDPEKLRMPARSRTRKTRWWRYLVATVSAAAAISAAVLITGHYSRKNISERLLTIEVPAGKMMTLTLSDGTSIDLNSGAKLVYPPVFYGKERKVGLDGEAMFHVNHDPEHPFTVETFAANVKVLGTEFNVHAEKECNIFSTSLVSGIVQVSSTSNVEDSYILSPNQTVKLVNGSFVVEDRLDSQTLYWTEGLINISGITFDALMERLENAFDVHIVIDRHDIPEINCTSGEIRISDGIDNALRVLQHVAEFDYEKDLSSGTIHIR</sequence>
<dbReference type="InterPro" id="IPR012373">
    <property type="entry name" value="Ferrdict_sens_TM"/>
</dbReference>
<dbReference type="Pfam" id="PF16344">
    <property type="entry name" value="FecR_C"/>
    <property type="match status" value="1"/>
</dbReference>
<protein>
    <submittedName>
        <fullName evidence="4">FecR family protein</fullName>
    </submittedName>
</protein>
<organism evidence="4 5">
    <name type="scientific">Candidatus Cryptobacteroides merdigallinarum</name>
    <dbReference type="NCBI Taxonomy" id="2840770"/>
    <lineage>
        <taxon>Bacteria</taxon>
        <taxon>Pseudomonadati</taxon>
        <taxon>Bacteroidota</taxon>
        <taxon>Bacteroidia</taxon>
        <taxon>Bacteroidales</taxon>
        <taxon>Candidatus Cryptobacteroides</taxon>
    </lineage>
</organism>
<dbReference type="Gene3D" id="2.60.120.1440">
    <property type="match status" value="1"/>
</dbReference>
<name>A0A9D9EIP6_9BACT</name>
<reference evidence="4" key="1">
    <citation type="submission" date="2020-10" db="EMBL/GenBank/DDBJ databases">
        <authorList>
            <person name="Gilroy R."/>
        </authorList>
    </citation>
    <scope>NUCLEOTIDE SEQUENCE</scope>
    <source>
        <strain evidence="4">20514</strain>
    </source>
</reference>
<feature type="domain" description="Protein FecR C-terminal" evidence="3">
    <location>
        <begin position="249"/>
        <end position="306"/>
    </location>
</feature>
<comment type="caution">
    <text evidence="4">The sequence shown here is derived from an EMBL/GenBank/DDBJ whole genome shotgun (WGS) entry which is preliminary data.</text>
</comment>
<feature type="transmembrane region" description="Helical" evidence="1">
    <location>
        <begin position="70"/>
        <end position="94"/>
    </location>
</feature>
<dbReference type="PIRSF" id="PIRSF018266">
    <property type="entry name" value="FecR"/>
    <property type="match status" value="1"/>
</dbReference>